<dbReference type="InterPro" id="IPR005119">
    <property type="entry name" value="LysR_subst-bd"/>
</dbReference>
<dbReference type="Pfam" id="PF00126">
    <property type="entry name" value="HTH_1"/>
    <property type="match status" value="1"/>
</dbReference>
<dbReference type="Gene3D" id="3.40.190.290">
    <property type="match status" value="1"/>
</dbReference>
<evidence type="ECO:0000256" key="3">
    <source>
        <dbReference type="ARBA" id="ARBA00023125"/>
    </source>
</evidence>
<dbReference type="GO" id="GO:0003700">
    <property type="term" value="F:DNA-binding transcription factor activity"/>
    <property type="evidence" value="ECO:0007669"/>
    <property type="project" value="InterPro"/>
</dbReference>
<evidence type="ECO:0000313" key="7">
    <source>
        <dbReference type="Proteomes" id="UP000225972"/>
    </source>
</evidence>
<evidence type="ECO:0000256" key="2">
    <source>
        <dbReference type="ARBA" id="ARBA00023015"/>
    </source>
</evidence>
<dbReference type="PANTHER" id="PTHR30537">
    <property type="entry name" value="HTH-TYPE TRANSCRIPTIONAL REGULATOR"/>
    <property type="match status" value="1"/>
</dbReference>
<dbReference type="SUPFAM" id="SSF46785">
    <property type="entry name" value="Winged helix' DNA-binding domain"/>
    <property type="match status" value="1"/>
</dbReference>
<evidence type="ECO:0000256" key="1">
    <source>
        <dbReference type="ARBA" id="ARBA00009437"/>
    </source>
</evidence>
<dbReference type="Pfam" id="PF03466">
    <property type="entry name" value="LysR_substrate"/>
    <property type="match status" value="1"/>
</dbReference>
<dbReference type="FunFam" id="1.10.10.10:FF:000001">
    <property type="entry name" value="LysR family transcriptional regulator"/>
    <property type="match status" value="1"/>
</dbReference>
<feature type="domain" description="HTH lysR-type" evidence="5">
    <location>
        <begin position="8"/>
        <end position="65"/>
    </location>
</feature>
<dbReference type="PRINTS" id="PR00039">
    <property type="entry name" value="HTHLYSR"/>
</dbReference>
<dbReference type="PROSITE" id="PS50931">
    <property type="entry name" value="HTH_LYSR"/>
    <property type="match status" value="1"/>
</dbReference>
<accession>A0A238JHB6</accession>
<dbReference type="InterPro" id="IPR000847">
    <property type="entry name" value="LysR_HTH_N"/>
</dbReference>
<dbReference type="RefSeq" id="WP_099248372.1">
    <property type="nucleotide sequence ID" value="NZ_FXXP01000003.1"/>
</dbReference>
<keyword evidence="7" id="KW-1185">Reference proteome</keyword>
<dbReference type="Gene3D" id="1.10.10.10">
    <property type="entry name" value="Winged helix-like DNA-binding domain superfamily/Winged helix DNA-binding domain"/>
    <property type="match status" value="1"/>
</dbReference>
<protein>
    <submittedName>
        <fullName evidence="6">HTH-type transcriptional regulator CatM</fullName>
    </submittedName>
</protein>
<reference evidence="7" key="1">
    <citation type="submission" date="2017-05" db="EMBL/GenBank/DDBJ databases">
        <authorList>
            <person name="Rodrigo-Torres L."/>
            <person name="Arahal R. D."/>
            <person name="Lucena T."/>
        </authorList>
    </citation>
    <scope>NUCLEOTIDE SEQUENCE [LARGE SCALE GENOMIC DNA]</scope>
    <source>
        <strain evidence="7">CECT 8649</strain>
    </source>
</reference>
<gene>
    <name evidence="6" type="primary">catM</name>
    <name evidence="6" type="ORF">TRP8649_03932</name>
</gene>
<dbReference type="SUPFAM" id="SSF53850">
    <property type="entry name" value="Periplasmic binding protein-like II"/>
    <property type="match status" value="1"/>
</dbReference>
<dbReference type="InterPro" id="IPR058163">
    <property type="entry name" value="LysR-type_TF_proteobact-type"/>
</dbReference>
<evidence type="ECO:0000256" key="4">
    <source>
        <dbReference type="ARBA" id="ARBA00023163"/>
    </source>
</evidence>
<dbReference type="AlphaFoldDB" id="A0A238JHB6"/>
<proteinExistence type="inferred from homology"/>
<evidence type="ECO:0000313" key="6">
    <source>
        <dbReference type="EMBL" id="SMX29793.1"/>
    </source>
</evidence>
<dbReference type="EMBL" id="FXXP01000003">
    <property type="protein sequence ID" value="SMX29793.1"/>
    <property type="molecule type" value="Genomic_DNA"/>
</dbReference>
<evidence type="ECO:0000259" key="5">
    <source>
        <dbReference type="PROSITE" id="PS50931"/>
    </source>
</evidence>
<dbReference type="InterPro" id="IPR036388">
    <property type="entry name" value="WH-like_DNA-bd_sf"/>
</dbReference>
<dbReference type="InterPro" id="IPR036390">
    <property type="entry name" value="WH_DNA-bd_sf"/>
</dbReference>
<keyword evidence="2" id="KW-0805">Transcription regulation</keyword>
<organism evidence="6 7">
    <name type="scientific">Pelagimonas phthalicica</name>
    <dbReference type="NCBI Taxonomy" id="1037362"/>
    <lineage>
        <taxon>Bacteria</taxon>
        <taxon>Pseudomonadati</taxon>
        <taxon>Pseudomonadota</taxon>
        <taxon>Alphaproteobacteria</taxon>
        <taxon>Rhodobacterales</taxon>
        <taxon>Roseobacteraceae</taxon>
        <taxon>Pelagimonas</taxon>
    </lineage>
</organism>
<name>A0A238JHB6_9RHOB</name>
<dbReference type="GO" id="GO:0043565">
    <property type="term" value="F:sequence-specific DNA binding"/>
    <property type="evidence" value="ECO:0007669"/>
    <property type="project" value="TreeGrafter"/>
</dbReference>
<sequence>MDWRSVNFDWNRARAFLVTAEEGSLSAAARALGMAQPTLGRQVAALEEELGVILFERVGRGLELTEAGRELLVQAKAMGDAAQAISIVATGQSEELAGEVSISATELYSVWVLPPIIRKLRDIAPGIAINVVSSNEISDLRRREADIAIRNTRPEDPDLIAKSLGNDVGTFFASAEYLEQLGPVTSLADLNKADFIGLGDGDRVVTAFQEFGLPVTAENFRTNSASHFAHWHLAKAGLGLCVGPCAMGDADPDLHRVLPNEPLFEYPVWLVSHRELRTNPRIRLVWDTLRDMLPGLLRGVSK</sequence>
<dbReference type="OrthoDB" id="9798121at2"/>
<comment type="similarity">
    <text evidence="1">Belongs to the LysR transcriptional regulatory family.</text>
</comment>
<dbReference type="GO" id="GO:0006351">
    <property type="term" value="P:DNA-templated transcription"/>
    <property type="evidence" value="ECO:0007669"/>
    <property type="project" value="TreeGrafter"/>
</dbReference>
<keyword evidence="4" id="KW-0804">Transcription</keyword>
<dbReference type="Proteomes" id="UP000225972">
    <property type="component" value="Unassembled WGS sequence"/>
</dbReference>
<keyword evidence="3" id="KW-0238">DNA-binding</keyword>
<dbReference type="PANTHER" id="PTHR30537:SF3">
    <property type="entry name" value="TRANSCRIPTIONAL REGULATORY PROTEIN"/>
    <property type="match status" value="1"/>
</dbReference>